<feature type="signal peptide" evidence="2">
    <location>
        <begin position="1"/>
        <end position="23"/>
    </location>
</feature>
<evidence type="ECO:0000313" key="4">
    <source>
        <dbReference type="EMBL" id="RQM09591.1"/>
    </source>
</evidence>
<protein>
    <recommendedName>
        <fullName evidence="7">RxLR effector protein</fullName>
    </recommendedName>
</protein>
<dbReference type="Proteomes" id="UP000286097">
    <property type="component" value="Unassembled WGS sequence"/>
</dbReference>
<evidence type="ECO:0000313" key="3">
    <source>
        <dbReference type="EMBL" id="RMX65014.1"/>
    </source>
</evidence>
<dbReference type="AlphaFoldDB" id="A0A3M6VE63"/>
<dbReference type="EMBL" id="QKXF01000685">
    <property type="protein sequence ID" value="RQM09591.1"/>
    <property type="molecule type" value="Genomic_DNA"/>
</dbReference>
<dbReference type="VEuPathDB" id="FungiDB:DD237_007304"/>
<feature type="region of interest" description="Disordered" evidence="1">
    <location>
        <begin position="34"/>
        <end position="58"/>
    </location>
</feature>
<reference evidence="5 6" key="1">
    <citation type="submission" date="2018-06" db="EMBL/GenBank/DDBJ databases">
        <title>Comparative genomics of downy mildews reveals potential adaptations to biotrophy.</title>
        <authorList>
            <person name="Fletcher K."/>
            <person name="Klosterman S.J."/>
            <person name="Derevnina L."/>
            <person name="Martin F."/>
            <person name="Koike S."/>
            <person name="Reyes Chin-Wo S."/>
            <person name="Mou B."/>
            <person name="Michelmore R."/>
        </authorList>
    </citation>
    <scope>NUCLEOTIDE SEQUENCE [LARGE SCALE GENOMIC DNA]</scope>
    <source>
        <strain evidence="4 6">R13</strain>
        <strain evidence="3 5">R14</strain>
    </source>
</reference>
<evidence type="ECO:0000256" key="2">
    <source>
        <dbReference type="SAM" id="SignalP"/>
    </source>
</evidence>
<evidence type="ECO:0008006" key="7">
    <source>
        <dbReference type="Google" id="ProtNLM"/>
    </source>
</evidence>
<sequence length="115" mass="13112">MRLFSVAVVAAFALVSCLNAVAAENGKVVPASNEYDDRQSLRGVKEERSELEKNEDMNGDDRTVSFQLRYSQLYNHGVTPELLTKIFHGQQRFILGYAAFMTNMHRLKEKRDKEA</sequence>
<proteinExistence type="predicted"/>
<accession>A0A3M6VE63</accession>
<keyword evidence="2" id="KW-0732">Signal</keyword>
<dbReference type="EMBL" id="QLLG01000270">
    <property type="protein sequence ID" value="RMX65014.1"/>
    <property type="molecule type" value="Genomic_DNA"/>
</dbReference>
<dbReference type="PROSITE" id="PS51257">
    <property type="entry name" value="PROKAR_LIPOPROTEIN"/>
    <property type="match status" value="1"/>
</dbReference>
<feature type="chain" id="PRO_5036085743" description="RxLR effector protein" evidence="2">
    <location>
        <begin position="24"/>
        <end position="115"/>
    </location>
</feature>
<dbReference type="Proteomes" id="UP000282087">
    <property type="component" value="Unassembled WGS sequence"/>
</dbReference>
<keyword evidence="5" id="KW-1185">Reference proteome</keyword>
<feature type="compositionally biased region" description="Basic and acidic residues" evidence="1">
    <location>
        <begin position="35"/>
        <end position="58"/>
    </location>
</feature>
<evidence type="ECO:0000313" key="6">
    <source>
        <dbReference type="Proteomes" id="UP000286097"/>
    </source>
</evidence>
<gene>
    <name evidence="4" type="ORF">DD237_007304</name>
    <name evidence="3" type="ORF">DD238_006469</name>
</gene>
<evidence type="ECO:0000256" key="1">
    <source>
        <dbReference type="SAM" id="MobiDB-lite"/>
    </source>
</evidence>
<name>A0A3M6VE63_9STRA</name>
<evidence type="ECO:0000313" key="5">
    <source>
        <dbReference type="Proteomes" id="UP000282087"/>
    </source>
</evidence>
<organism evidence="3 5">
    <name type="scientific">Peronospora effusa</name>
    <dbReference type="NCBI Taxonomy" id="542832"/>
    <lineage>
        <taxon>Eukaryota</taxon>
        <taxon>Sar</taxon>
        <taxon>Stramenopiles</taxon>
        <taxon>Oomycota</taxon>
        <taxon>Peronosporomycetes</taxon>
        <taxon>Peronosporales</taxon>
        <taxon>Peronosporaceae</taxon>
        <taxon>Peronospora</taxon>
    </lineage>
</organism>
<comment type="caution">
    <text evidence="3">The sequence shown here is derived from an EMBL/GenBank/DDBJ whole genome shotgun (WGS) entry which is preliminary data.</text>
</comment>